<dbReference type="Proteomes" id="UP001597086">
    <property type="component" value="Unassembled WGS sequence"/>
</dbReference>
<evidence type="ECO:0000313" key="3">
    <source>
        <dbReference type="Proteomes" id="UP001597086"/>
    </source>
</evidence>
<name>A0ABW3KKY6_9FLAO</name>
<accession>A0ABW3KKY6</accession>
<organism evidence="2 3">
    <name type="scientific">Winogradskyella rapida</name>
    <dbReference type="NCBI Taxonomy" id="549701"/>
    <lineage>
        <taxon>Bacteria</taxon>
        <taxon>Pseudomonadati</taxon>
        <taxon>Bacteroidota</taxon>
        <taxon>Flavobacteriia</taxon>
        <taxon>Flavobacteriales</taxon>
        <taxon>Flavobacteriaceae</taxon>
        <taxon>Winogradskyella</taxon>
    </lineage>
</organism>
<reference evidence="3" key="1">
    <citation type="journal article" date="2019" name="Int. J. Syst. Evol. Microbiol.">
        <title>The Global Catalogue of Microorganisms (GCM) 10K type strain sequencing project: providing services to taxonomists for standard genome sequencing and annotation.</title>
        <authorList>
            <consortium name="The Broad Institute Genomics Platform"/>
            <consortium name="The Broad Institute Genome Sequencing Center for Infectious Disease"/>
            <person name="Wu L."/>
            <person name="Ma J."/>
        </authorList>
    </citation>
    <scope>NUCLEOTIDE SEQUENCE [LARGE SCALE GENOMIC DNA]</scope>
    <source>
        <strain evidence="3">CCUG 56098</strain>
    </source>
</reference>
<dbReference type="RefSeq" id="WP_386113167.1">
    <property type="nucleotide sequence ID" value="NZ_JBHTKM010000001.1"/>
</dbReference>
<sequence>MKKLLLLTIISFLLLPTQVKAQNDGAVAGALAGGLLAIGAGVSAVKQMEEQAELQATQYVLANHPELTSFSLKTLDFDGKKLKDMSAVSVISYEIQEFTPEDKPILNGKKQVLFAFTSQGWINQSGINFDKITWYLIDNDEWMRIMVAYVKVSSNEKDEGTLESTLKEGRVVNKGVKIKSKLVIPFFKLEGDMYVVTDYSEDMKLVYNERSLGIFLKATRDLVQMGRGDLIKIHEFLFAEEN</sequence>
<protein>
    <submittedName>
        <fullName evidence="2">Uncharacterized protein</fullName>
    </submittedName>
</protein>
<keyword evidence="1" id="KW-0732">Signal</keyword>
<feature type="chain" id="PRO_5047501849" evidence="1">
    <location>
        <begin position="22"/>
        <end position="242"/>
    </location>
</feature>
<proteinExistence type="predicted"/>
<comment type="caution">
    <text evidence="2">The sequence shown here is derived from an EMBL/GenBank/DDBJ whole genome shotgun (WGS) entry which is preliminary data.</text>
</comment>
<dbReference type="EMBL" id="JBHTKM010000001">
    <property type="protein sequence ID" value="MFD1014414.1"/>
    <property type="molecule type" value="Genomic_DNA"/>
</dbReference>
<evidence type="ECO:0000256" key="1">
    <source>
        <dbReference type="SAM" id="SignalP"/>
    </source>
</evidence>
<feature type="signal peptide" evidence="1">
    <location>
        <begin position="1"/>
        <end position="21"/>
    </location>
</feature>
<gene>
    <name evidence="2" type="ORF">ACFQ13_00660</name>
</gene>
<evidence type="ECO:0000313" key="2">
    <source>
        <dbReference type="EMBL" id="MFD1014414.1"/>
    </source>
</evidence>
<keyword evidence="3" id="KW-1185">Reference proteome</keyword>